<reference evidence="3 4" key="1">
    <citation type="submission" date="2019-09" db="EMBL/GenBank/DDBJ databases">
        <title>Genomic diversity of phyloplane-associated Pantoea species in Pakistan cotton crop.</title>
        <authorList>
            <person name="Tufail M.R."/>
            <person name="Cook D.R."/>
        </authorList>
    </citation>
    <scope>NUCLEOTIDE SEQUENCE [LARGE SCALE GENOMIC DNA]</scope>
    <source>
        <strain evidence="3 4">B_8</strain>
    </source>
</reference>
<evidence type="ECO:0000256" key="1">
    <source>
        <dbReference type="SAM" id="MobiDB-lite"/>
    </source>
</evidence>
<feature type="compositionally biased region" description="Polar residues" evidence="1">
    <location>
        <begin position="237"/>
        <end position="247"/>
    </location>
</feature>
<dbReference type="EMBL" id="VWVM01000044">
    <property type="protein sequence ID" value="KAA6117688.1"/>
    <property type="molecule type" value="Genomic_DNA"/>
</dbReference>
<dbReference type="Pfam" id="PF18352">
    <property type="entry name" value="Gp138_N"/>
    <property type="match status" value="1"/>
</dbReference>
<dbReference type="RefSeq" id="WP_150019449.1">
    <property type="nucleotide sequence ID" value="NZ_VWVM01000044.1"/>
</dbReference>
<gene>
    <name evidence="3" type="ORF">F3I20_23710</name>
</gene>
<feature type="region of interest" description="Disordered" evidence="1">
    <location>
        <begin position="224"/>
        <end position="247"/>
    </location>
</feature>
<evidence type="ECO:0000313" key="3">
    <source>
        <dbReference type="EMBL" id="KAA6117688.1"/>
    </source>
</evidence>
<feature type="domain" description="Phage protein Gp138 N-terminal" evidence="2">
    <location>
        <begin position="30"/>
        <end position="127"/>
    </location>
</feature>
<evidence type="ECO:0000313" key="4">
    <source>
        <dbReference type="Proteomes" id="UP000324255"/>
    </source>
</evidence>
<evidence type="ECO:0000259" key="2">
    <source>
        <dbReference type="Pfam" id="PF18352"/>
    </source>
</evidence>
<accession>A0AB34CDD2</accession>
<dbReference type="InterPro" id="IPR037026">
    <property type="entry name" value="Vgr_OB-fold_dom_sf"/>
</dbReference>
<comment type="caution">
    <text evidence="3">The sequence shown here is derived from an EMBL/GenBank/DDBJ whole genome shotgun (WGS) entry which is preliminary data.</text>
</comment>
<sequence>MSTLSRDTASLDSVMAAAADDLSARLRVAMPAIVTAFDDKRQTVTLQPAIAGTDENGDAITPTVLADVPVKFPRGGGFAFTFPVKPGDEGWVLFADRCIDNWFSSGQVSQAAEHRQHDWGDGGFLPGFSSLTRAIGSFRNDAIVMRQLEGTGYVSIDTGGNVDIDGAKLTVHCEAEFMKPVTIDDTLTVTGAAAMNGGLSASGGSGAAAKITGSVEVTGGDVTVDGIGSKSHHHTDSQNGQTSEAQA</sequence>
<keyword evidence="4" id="KW-1185">Reference proteome</keyword>
<name>A0AB34CDD2_9GAMM</name>
<dbReference type="InterPro" id="IPR041599">
    <property type="entry name" value="Gp138_N"/>
</dbReference>
<dbReference type="Gene3D" id="2.40.50.230">
    <property type="entry name" value="Gp5 N-terminal domain"/>
    <property type="match status" value="1"/>
</dbReference>
<organism evidence="3 4">
    <name type="scientific">Candidatus Pantoea gossypiicola</name>
    <dbReference type="NCBI Taxonomy" id="2608008"/>
    <lineage>
        <taxon>Bacteria</taxon>
        <taxon>Pseudomonadati</taxon>
        <taxon>Pseudomonadota</taxon>
        <taxon>Gammaproteobacteria</taxon>
        <taxon>Enterobacterales</taxon>
        <taxon>Erwiniaceae</taxon>
        <taxon>Pantoea</taxon>
    </lineage>
</organism>
<protein>
    <recommendedName>
        <fullName evidence="2">Phage protein Gp138 N-terminal domain-containing protein</fullName>
    </recommendedName>
</protein>
<dbReference type="Proteomes" id="UP000324255">
    <property type="component" value="Unassembled WGS sequence"/>
</dbReference>
<dbReference type="AlphaFoldDB" id="A0AB34CDD2"/>
<proteinExistence type="predicted"/>